<evidence type="ECO:0000259" key="2">
    <source>
        <dbReference type="PROSITE" id="PS01033"/>
    </source>
</evidence>
<dbReference type="EMBL" id="JQFK01000006">
    <property type="protein sequence ID" value="KGK39755.1"/>
    <property type="molecule type" value="Genomic_DNA"/>
</dbReference>
<dbReference type="Pfam" id="PF00042">
    <property type="entry name" value="Globin"/>
    <property type="match status" value="1"/>
</dbReference>
<sequence>MSRSLGLNQKTQFIMCKLGPLYFTTSQYQATMFQKPQAPSNSSVNSSTLESASIHSGHGSPSFQGAVTNESPSIISRTLTATSVNSHSTVNTTFETNWMPNSFVVSRKKYSISLKLKPNEISLLRKSWTIVTSNDSRAANENLLERSISRQSSTSNLRLTVTTTNNSMGSNMTTGTTGTKPGSVVGNSHGGPGFNTASFSSYLFCIQFYNNLIGMDPEIERLIPSIRHQASAFAGVIQVAIDTLEDLSKMKESLLNLGHLHARILGIDSPYFKTMGDALIKTFQDWFGNSPESFPLELEEAWIKLYCFLANSIIQGGIDPIIEYNIQPANKMVTNTNTDNMNEEAEESEEEESEAEKYDSIAEMGTSFASSSSLGKKSTPKHTPSSYSKYEPSLSPPASKPVYSASVSGSRLNRLKKTKNGTKEDCTIM</sequence>
<dbReference type="PANTHER" id="PTHR43396:SF6">
    <property type="entry name" value="ABL201WP"/>
    <property type="match status" value="1"/>
</dbReference>
<accession>A0A099P480</accession>
<name>A0A099P480_PICKU</name>
<feature type="compositionally biased region" description="Polar residues" evidence="1">
    <location>
        <begin position="59"/>
        <end position="68"/>
    </location>
</feature>
<dbReference type="InterPro" id="IPR009050">
    <property type="entry name" value="Globin-like_sf"/>
</dbReference>
<dbReference type="eggNOG" id="KOG3378">
    <property type="taxonomic scope" value="Eukaryota"/>
</dbReference>
<dbReference type="PROSITE" id="PS01033">
    <property type="entry name" value="GLOBIN"/>
    <property type="match status" value="1"/>
</dbReference>
<feature type="region of interest" description="Disordered" evidence="1">
    <location>
        <begin position="340"/>
        <end position="429"/>
    </location>
</feature>
<dbReference type="PANTHER" id="PTHR43396">
    <property type="entry name" value="FLAVOHEMOPROTEIN"/>
    <property type="match status" value="1"/>
</dbReference>
<dbReference type="AlphaFoldDB" id="A0A099P480"/>
<dbReference type="GO" id="GO:0019825">
    <property type="term" value="F:oxygen binding"/>
    <property type="evidence" value="ECO:0007669"/>
    <property type="project" value="InterPro"/>
</dbReference>
<comment type="caution">
    <text evidence="3">The sequence shown here is derived from an EMBL/GenBank/DDBJ whole genome shotgun (WGS) entry which is preliminary data.</text>
</comment>
<dbReference type="Gene3D" id="1.10.490.10">
    <property type="entry name" value="Globins"/>
    <property type="match status" value="1"/>
</dbReference>
<dbReference type="InterPro" id="IPR044399">
    <property type="entry name" value="Mb-like_M"/>
</dbReference>
<dbReference type="InterPro" id="IPR000971">
    <property type="entry name" value="Globin"/>
</dbReference>
<dbReference type="GO" id="GO:0071500">
    <property type="term" value="P:cellular response to nitrosative stress"/>
    <property type="evidence" value="ECO:0007669"/>
    <property type="project" value="TreeGrafter"/>
</dbReference>
<dbReference type="CDD" id="cd01040">
    <property type="entry name" value="Mb-like"/>
    <property type="match status" value="1"/>
</dbReference>
<reference evidence="4" key="1">
    <citation type="journal article" date="2014" name="Microb. Cell Fact.">
        <title>Exploiting Issatchenkia orientalis SD108 for succinic acid production.</title>
        <authorList>
            <person name="Xiao H."/>
            <person name="Shao Z."/>
            <person name="Jiang Y."/>
            <person name="Dole S."/>
            <person name="Zhao H."/>
        </authorList>
    </citation>
    <scope>NUCLEOTIDE SEQUENCE [LARGE SCALE GENOMIC DNA]</scope>
    <source>
        <strain evidence="4">SD108</strain>
    </source>
</reference>
<dbReference type="Proteomes" id="UP000029867">
    <property type="component" value="Unassembled WGS sequence"/>
</dbReference>
<feature type="compositionally biased region" description="Low complexity" evidence="1">
    <location>
        <begin position="40"/>
        <end position="53"/>
    </location>
</feature>
<dbReference type="SUPFAM" id="SSF46458">
    <property type="entry name" value="Globin-like"/>
    <property type="match status" value="1"/>
</dbReference>
<dbReference type="GO" id="GO:0071949">
    <property type="term" value="F:FAD binding"/>
    <property type="evidence" value="ECO:0007669"/>
    <property type="project" value="TreeGrafter"/>
</dbReference>
<dbReference type="VEuPathDB" id="FungiDB:C5L36_0B05130"/>
<gene>
    <name evidence="3" type="ORF">JL09_g1085</name>
</gene>
<dbReference type="GO" id="GO:0046210">
    <property type="term" value="P:nitric oxide catabolic process"/>
    <property type="evidence" value="ECO:0007669"/>
    <property type="project" value="TreeGrafter"/>
</dbReference>
<dbReference type="InterPro" id="IPR012292">
    <property type="entry name" value="Globin/Proto"/>
</dbReference>
<protein>
    <recommendedName>
        <fullName evidence="2">Globin domain-containing protein</fullName>
    </recommendedName>
</protein>
<feature type="region of interest" description="Disordered" evidence="1">
    <location>
        <begin position="34"/>
        <end position="68"/>
    </location>
</feature>
<organism evidence="3 4">
    <name type="scientific">Pichia kudriavzevii</name>
    <name type="common">Yeast</name>
    <name type="synonym">Issatchenkia orientalis</name>
    <dbReference type="NCBI Taxonomy" id="4909"/>
    <lineage>
        <taxon>Eukaryota</taxon>
        <taxon>Fungi</taxon>
        <taxon>Dikarya</taxon>
        <taxon>Ascomycota</taxon>
        <taxon>Saccharomycotina</taxon>
        <taxon>Pichiomycetes</taxon>
        <taxon>Pichiales</taxon>
        <taxon>Pichiaceae</taxon>
        <taxon>Pichia</taxon>
    </lineage>
</organism>
<dbReference type="HOGENOM" id="CLU_639445_0_0_1"/>
<feature type="domain" description="Globin" evidence="2">
    <location>
        <begin position="189"/>
        <end position="318"/>
    </location>
</feature>
<feature type="compositionally biased region" description="Acidic residues" evidence="1">
    <location>
        <begin position="341"/>
        <end position="354"/>
    </location>
</feature>
<dbReference type="GO" id="GO:0020037">
    <property type="term" value="F:heme binding"/>
    <property type="evidence" value="ECO:0007669"/>
    <property type="project" value="InterPro"/>
</dbReference>
<dbReference type="GO" id="GO:0008941">
    <property type="term" value="F:nitric oxide dioxygenase NAD(P)H activity"/>
    <property type="evidence" value="ECO:0007669"/>
    <property type="project" value="TreeGrafter"/>
</dbReference>
<evidence type="ECO:0000313" key="4">
    <source>
        <dbReference type="Proteomes" id="UP000029867"/>
    </source>
</evidence>
<evidence type="ECO:0000256" key="1">
    <source>
        <dbReference type="SAM" id="MobiDB-lite"/>
    </source>
</evidence>
<evidence type="ECO:0000313" key="3">
    <source>
        <dbReference type="EMBL" id="KGK39755.1"/>
    </source>
</evidence>
<feature type="compositionally biased region" description="Low complexity" evidence="1">
    <location>
        <begin position="367"/>
        <end position="377"/>
    </location>
</feature>
<proteinExistence type="predicted"/>